<dbReference type="EMBL" id="KB469311">
    <property type="protein sequence ID" value="EPQ51398.1"/>
    <property type="molecule type" value="Genomic_DNA"/>
</dbReference>
<evidence type="ECO:0000256" key="1">
    <source>
        <dbReference type="SAM" id="MobiDB-lite"/>
    </source>
</evidence>
<dbReference type="AlphaFoldDB" id="S7PV46"/>
<dbReference type="RefSeq" id="XP_007870356.1">
    <property type="nucleotide sequence ID" value="XM_007872165.1"/>
</dbReference>
<feature type="compositionally biased region" description="Pro residues" evidence="1">
    <location>
        <begin position="94"/>
        <end position="104"/>
    </location>
</feature>
<dbReference type="GeneID" id="19302697"/>
<accession>S7PV46</accession>
<dbReference type="KEGG" id="gtr:GLOTRDRAFT_133260"/>
<protein>
    <submittedName>
        <fullName evidence="2">Uncharacterized protein</fullName>
    </submittedName>
</protein>
<dbReference type="OrthoDB" id="2651605at2759"/>
<evidence type="ECO:0000313" key="2">
    <source>
        <dbReference type="EMBL" id="EPQ51398.1"/>
    </source>
</evidence>
<dbReference type="Proteomes" id="UP000030669">
    <property type="component" value="Unassembled WGS sequence"/>
</dbReference>
<reference evidence="2 3" key="1">
    <citation type="journal article" date="2012" name="Science">
        <title>The Paleozoic origin of enzymatic lignin decomposition reconstructed from 31 fungal genomes.</title>
        <authorList>
            <person name="Floudas D."/>
            <person name="Binder M."/>
            <person name="Riley R."/>
            <person name="Barry K."/>
            <person name="Blanchette R.A."/>
            <person name="Henrissat B."/>
            <person name="Martinez A.T."/>
            <person name="Otillar R."/>
            <person name="Spatafora J.W."/>
            <person name="Yadav J.S."/>
            <person name="Aerts A."/>
            <person name="Benoit I."/>
            <person name="Boyd A."/>
            <person name="Carlson A."/>
            <person name="Copeland A."/>
            <person name="Coutinho P.M."/>
            <person name="de Vries R.P."/>
            <person name="Ferreira P."/>
            <person name="Findley K."/>
            <person name="Foster B."/>
            <person name="Gaskell J."/>
            <person name="Glotzer D."/>
            <person name="Gorecki P."/>
            <person name="Heitman J."/>
            <person name="Hesse C."/>
            <person name="Hori C."/>
            <person name="Igarashi K."/>
            <person name="Jurgens J.A."/>
            <person name="Kallen N."/>
            <person name="Kersten P."/>
            <person name="Kohler A."/>
            <person name="Kuees U."/>
            <person name="Kumar T.K.A."/>
            <person name="Kuo A."/>
            <person name="LaButti K."/>
            <person name="Larrondo L.F."/>
            <person name="Lindquist E."/>
            <person name="Ling A."/>
            <person name="Lombard V."/>
            <person name="Lucas S."/>
            <person name="Lundell T."/>
            <person name="Martin R."/>
            <person name="McLaughlin D.J."/>
            <person name="Morgenstern I."/>
            <person name="Morin E."/>
            <person name="Murat C."/>
            <person name="Nagy L.G."/>
            <person name="Nolan M."/>
            <person name="Ohm R.A."/>
            <person name="Patyshakuliyeva A."/>
            <person name="Rokas A."/>
            <person name="Ruiz-Duenas F.J."/>
            <person name="Sabat G."/>
            <person name="Salamov A."/>
            <person name="Samejima M."/>
            <person name="Schmutz J."/>
            <person name="Slot J.C."/>
            <person name="St John F."/>
            <person name="Stenlid J."/>
            <person name="Sun H."/>
            <person name="Sun S."/>
            <person name="Syed K."/>
            <person name="Tsang A."/>
            <person name="Wiebenga A."/>
            <person name="Young D."/>
            <person name="Pisabarro A."/>
            <person name="Eastwood D.C."/>
            <person name="Martin F."/>
            <person name="Cullen D."/>
            <person name="Grigoriev I.V."/>
            <person name="Hibbett D.S."/>
        </authorList>
    </citation>
    <scope>NUCLEOTIDE SEQUENCE [LARGE SCALE GENOMIC DNA]</scope>
    <source>
        <strain evidence="2 3">ATCC 11539</strain>
    </source>
</reference>
<name>S7PV46_GLOTA</name>
<feature type="compositionally biased region" description="Low complexity" evidence="1">
    <location>
        <begin position="157"/>
        <end position="179"/>
    </location>
</feature>
<evidence type="ECO:0000313" key="3">
    <source>
        <dbReference type="Proteomes" id="UP000030669"/>
    </source>
</evidence>
<feature type="region of interest" description="Disordered" evidence="1">
    <location>
        <begin position="142"/>
        <end position="194"/>
    </location>
</feature>
<organism evidence="2 3">
    <name type="scientific">Gloeophyllum trabeum (strain ATCC 11539 / FP-39264 / Madison 617)</name>
    <name type="common">Brown rot fungus</name>
    <dbReference type="NCBI Taxonomy" id="670483"/>
    <lineage>
        <taxon>Eukaryota</taxon>
        <taxon>Fungi</taxon>
        <taxon>Dikarya</taxon>
        <taxon>Basidiomycota</taxon>
        <taxon>Agaricomycotina</taxon>
        <taxon>Agaricomycetes</taxon>
        <taxon>Gloeophyllales</taxon>
        <taxon>Gloeophyllaceae</taxon>
        <taxon>Gloeophyllum</taxon>
    </lineage>
</organism>
<sequence>MSASWPAQDGAGSDEDRRRRSDSTSPLSGSSDESTPSGSQSATTTTTTSASAAYPPPPPSPSVEQPLLPAADRPPQRSLSSGAFVSSPLNPNHPASPPPPPQPRSRPVSRAGSMLFTRIASEDSQVLTGQRGSMLLYRLASDDDNGELLPPPRALAGGSNRDSVISSSGDSVFSISSDSKYPSGSLTHPRGLIP</sequence>
<dbReference type="HOGENOM" id="CLU_1499770_0_0_1"/>
<feature type="region of interest" description="Disordered" evidence="1">
    <location>
        <begin position="1"/>
        <end position="112"/>
    </location>
</feature>
<proteinExistence type="predicted"/>
<gene>
    <name evidence="2" type="ORF">GLOTRDRAFT_133260</name>
</gene>
<feature type="compositionally biased region" description="Low complexity" evidence="1">
    <location>
        <begin position="23"/>
        <end position="53"/>
    </location>
</feature>
<keyword evidence="3" id="KW-1185">Reference proteome</keyword>
<feature type="non-terminal residue" evidence="2">
    <location>
        <position position="194"/>
    </location>
</feature>